<comment type="caution">
    <text evidence="2">The sequence shown here is derived from an EMBL/GenBank/DDBJ whole genome shotgun (WGS) entry which is preliminary data.</text>
</comment>
<organism evidence="2 3">
    <name type="scientific">Paenirhodobacter enshiensis</name>
    <dbReference type="NCBI Taxonomy" id="1105367"/>
    <lineage>
        <taxon>Bacteria</taxon>
        <taxon>Pseudomonadati</taxon>
        <taxon>Pseudomonadota</taxon>
        <taxon>Alphaproteobacteria</taxon>
        <taxon>Rhodobacterales</taxon>
        <taxon>Rhodobacter group</taxon>
        <taxon>Paenirhodobacter</taxon>
    </lineage>
</organism>
<evidence type="ECO:0000313" key="3">
    <source>
        <dbReference type="Proteomes" id="UP000028824"/>
    </source>
</evidence>
<name>A0A086Y3Q9_9RHOB</name>
<proteinExistence type="predicted"/>
<feature type="region of interest" description="Disordered" evidence="1">
    <location>
        <begin position="464"/>
        <end position="486"/>
    </location>
</feature>
<keyword evidence="3" id="KW-1185">Reference proteome</keyword>
<gene>
    <name evidence="2" type="ORF">CG50_11945</name>
</gene>
<dbReference type="EMBL" id="JFZB01000005">
    <property type="protein sequence ID" value="KFI28909.1"/>
    <property type="molecule type" value="Genomic_DNA"/>
</dbReference>
<dbReference type="Proteomes" id="UP000028824">
    <property type="component" value="Unassembled WGS sequence"/>
</dbReference>
<dbReference type="AlphaFoldDB" id="A0A086Y3Q9"/>
<reference evidence="2 3" key="1">
    <citation type="submission" date="2014-03" db="EMBL/GenBank/DDBJ databases">
        <title>Genome of Paenirhodobacter enshiensis DW2-9.</title>
        <authorList>
            <person name="Wang D."/>
            <person name="Wang G."/>
        </authorList>
    </citation>
    <scope>NUCLEOTIDE SEQUENCE [LARGE SCALE GENOMIC DNA]</scope>
    <source>
        <strain evidence="2 3">DW2-9</strain>
    </source>
</reference>
<sequence>MDSLTVMDRDMGMLVRRMGPGGRTCAADEDYDPGSWLNDQPPVQQISAARRSLIGEFDRPDQNAVTGLARVYLALGMSTEARRTIEAFRDATTPVRKSDAAILAMADVLDDRPASASLTAMRGCPGRVAIWAFLASPEPAAATASDMDAVQRSFSALPQGLRDALGMRLIDRLLKAGARETAEAIRNTFRRSETPESDAARLAEARLELADKAPAAAADLLGPVAQGKDAEAARAVAMRIDSFIDRHRAVPEAETQRAADFVHLLGDGRDSYRMRRAQILGAASVGDFDTAFAVLDAWPAGTEDDLRHSAGQKAFDILSRVPDDNLFLSRLLPRVAQARETGLGLNQQIALSERLSTLGFGEAGASVLDPPAQRTPRGRVALARAALANGDPPTAIAALDGMDGSDVAVLRAEALAGLGEHAAAAEMFAAMNDTARAAQEAWRSGSPDAILRFGTEAQKTAIRRSLSRAPAPEEGTGLLSRANRQISDSQADRAAWETLLSQVPPP</sequence>
<dbReference type="eggNOG" id="COG3118">
    <property type="taxonomic scope" value="Bacteria"/>
</dbReference>
<protein>
    <submittedName>
        <fullName evidence="2">Uncharacterized protein</fullName>
    </submittedName>
</protein>
<accession>A0A086Y3Q9</accession>
<dbReference type="STRING" id="1105367.CG50_11945"/>
<evidence type="ECO:0000313" key="2">
    <source>
        <dbReference type="EMBL" id="KFI28909.1"/>
    </source>
</evidence>
<evidence type="ECO:0000256" key="1">
    <source>
        <dbReference type="SAM" id="MobiDB-lite"/>
    </source>
</evidence>